<evidence type="ECO:0000259" key="6">
    <source>
        <dbReference type="Pfam" id="PF01545"/>
    </source>
</evidence>
<dbReference type="RefSeq" id="WP_227262231.1">
    <property type="nucleotide sequence ID" value="NZ_BAAADU010000002.1"/>
</dbReference>
<dbReference type="InterPro" id="IPR027470">
    <property type="entry name" value="Cation_efflux_CTD"/>
</dbReference>
<dbReference type="PANTHER" id="PTHR43840">
    <property type="entry name" value="MITOCHONDRIAL METAL TRANSPORTER 1-RELATED"/>
    <property type="match status" value="1"/>
</dbReference>
<dbReference type="Pfam" id="PF16916">
    <property type="entry name" value="ZT_dimer"/>
    <property type="match status" value="1"/>
</dbReference>
<dbReference type="EMBL" id="BAAADU010000002">
    <property type="protein sequence ID" value="GAA0659190.1"/>
    <property type="molecule type" value="Genomic_DNA"/>
</dbReference>
<dbReference type="GO" id="GO:0016020">
    <property type="term" value="C:membrane"/>
    <property type="evidence" value="ECO:0007669"/>
    <property type="project" value="UniProtKB-SubCell"/>
</dbReference>
<gene>
    <name evidence="8" type="ORF">GCM10009019_24600</name>
</gene>
<feature type="domain" description="Cation efflux protein transmembrane" evidence="6">
    <location>
        <begin position="13"/>
        <end position="204"/>
    </location>
</feature>
<dbReference type="SUPFAM" id="SSF161111">
    <property type="entry name" value="Cation efflux protein transmembrane domain-like"/>
    <property type="match status" value="1"/>
</dbReference>
<evidence type="ECO:0000256" key="3">
    <source>
        <dbReference type="ARBA" id="ARBA00022692"/>
    </source>
</evidence>
<dbReference type="InterPro" id="IPR027469">
    <property type="entry name" value="Cation_efflux_TMD_sf"/>
</dbReference>
<dbReference type="Gene3D" id="3.30.70.1350">
    <property type="entry name" value="Cation efflux protein, cytoplasmic domain"/>
    <property type="match status" value="1"/>
</dbReference>
<dbReference type="Gene3D" id="1.20.1510.10">
    <property type="entry name" value="Cation efflux protein transmembrane domain"/>
    <property type="match status" value="1"/>
</dbReference>
<dbReference type="InterPro" id="IPR050291">
    <property type="entry name" value="CDF_Transporter"/>
</dbReference>
<name>A0AAV3T538_9EURY</name>
<proteinExistence type="predicted"/>
<accession>A0AAV3T538</accession>
<feature type="domain" description="Cation efflux protein cytoplasmic" evidence="7">
    <location>
        <begin position="208"/>
        <end position="284"/>
    </location>
</feature>
<keyword evidence="9" id="KW-1185">Reference proteome</keyword>
<dbReference type="GO" id="GO:0008324">
    <property type="term" value="F:monoatomic cation transmembrane transporter activity"/>
    <property type="evidence" value="ECO:0007669"/>
    <property type="project" value="InterPro"/>
</dbReference>
<reference evidence="8 9" key="1">
    <citation type="journal article" date="2019" name="Int. J. Syst. Evol. Microbiol.">
        <title>The Global Catalogue of Microorganisms (GCM) 10K type strain sequencing project: providing services to taxonomists for standard genome sequencing and annotation.</title>
        <authorList>
            <consortium name="The Broad Institute Genomics Platform"/>
            <consortium name="The Broad Institute Genome Sequencing Center for Infectious Disease"/>
            <person name="Wu L."/>
            <person name="Ma J."/>
        </authorList>
    </citation>
    <scope>NUCLEOTIDE SEQUENCE [LARGE SCALE GENOMIC DNA]</scope>
    <source>
        <strain evidence="8 9">JCM 16327</strain>
    </source>
</reference>
<keyword evidence="4" id="KW-1133">Transmembrane helix</keyword>
<dbReference type="Proteomes" id="UP001500194">
    <property type="component" value="Unassembled WGS sequence"/>
</dbReference>
<keyword evidence="2" id="KW-0813">Transport</keyword>
<organism evidence="8 9">
    <name type="scientific">Salarchaeum japonicum</name>
    <dbReference type="NCBI Taxonomy" id="555573"/>
    <lineage>
        <taxon>Archaea</taxon>
        <taxon>Methanobacteriati</taxon>
        <taxon>Methanobacteriota</taxon>
        <taxon>Stenosarchaea group</taxon>
        <taxon>Halobacteria</taxon>
        <taxon>Halobacteriales</taxon>
        <taxon>Halobacteriaceae</taxon>
    </lineage>
</organism>
<dbReference type="NCBIfam" id="TIGR01297">
    <property type="entry name" value="CDF"/>
    <property type="match status" value="1"/>
</dbReference>
<evidence type="ECO:0000256" key="2">
    <source>
        <dbReference type="ARBA" id="ARBA00022448"/>
    </source>
</evidence>
<evidence type="ECO:0000256" key="4">
    <source>
        <dbReference type="ARBA" id="ARBA00022989"/>
    </source>
</evidence>
<evidence type="ECO:0000313" key="8">
    <source>
        <dbReference type="EMBL" id="GAA0659190.1"/>
    </source>
</evidence>
<dbReference type="InterPro" id="IPR058533">
    <property type="entry name" value="Cation_efflux_TM"/>
</dbReference>
<dbReference type="InterPro" id="IPR036837">
    <property type="entry name" value="Cation_efflux_CTD_sf"/>
</dbReference>
<dbReference type="AlphaFoldDB" id="A0AAV3T538"/>
<sequence length="296" mass="31766">MDDRSAFLRATWANVVGNVLKIVVEGVVGVTFGSLALVADAAHSLADLLASLIVLVWGRLSFEGPDRSHPHGHERIEPLTALFVGATLVVLGARILYDAGLSVLHAPDVVFDPLLVAGLAFGVLDMVLVYRYTTLLNETLESPALDALAADCLNDVYTSLAAVVGVFGAAIGEPMLDPIAGALVSVLVIREGVAISRENIDYLVGRAPPEEELDAIRDAVRSHEEVAGIHDFTAHYVGTEIEVEFHAEVADEHTLREAHDLETELRERVMALPDVGDVHIHLDPAGMGEWKDAPEN</sequence>
<keyword evidence="3" id="KW-0812">Transmembrane</keyword>
<dbReference type="InterPro" id="IPR002524">
    <property type="entry name" value="Cation_efflux"/>
</dbReference>
<dbReference type="Pfam" id="PF01545">
    <property type="entry name" value="Cation_efflux"/>
    <property type="match status" value="1"/>
</dbReference>
<comment type="subcellular location">
    <subcellularLocation>
        <location evidence="1">Membrane</location>
        <topology evidence="1">Multi-pass membrane protein</topology>
    </subcellularLocation>
</comment>
<dbReference type="PANTHER" id="PTHR43840:SF15">
    <property type="entry name" value="MITOCHONDRIAL METAL TRANSPORTER 1-RELATED"/>
    <property type="match status" value="1"/>
</dbReference>
<evidence type="ECO:0000256" key="5">
    <source>
        <dbReference type="ARBA" id="ARBA00023136"/>
    </source>
</evidence>
<comment type="caution">
    <text evidence="8">The sequence shown here is derived from an EMBL/GenBank/DDBJ whole genome shotgun (WGS) entry which is preliminary data.</text>
</comment>
<evidence type="ECO:0000313" key="9">
    <source>
        <dbReference type="Proteomes" id="UP001500194"/>
    </source>
</evidence>
<dbReference type="SUPFAM" id="SSF160240">
    <property type="entry name" value="Cation efflux protein cytoplasmic domain-like"/>
    <property type="match status" value="1"/>
</dbReference>
<dbReference type="GeneID" id="68572854"/>
<evidence type="ECO:0000256" key="1">
    <source>
        <dbReference type="ARBA" id="ARBA00004141"/>
    </source>
</evidence>
<keyword evidence="5" id="KW-0472">Membrane</keyword>
<evidence type="ECO:0000259" key="7">
    <source>
        <dbReference type="Pfam" id="PF16916"/>
    </source>
</evidence>
<protein>
    <submittedName>
        <fullName evidence="8">Cation diffusion facilitator family transporter</fullName>
    </submittedName>
</protein>